<feature type="DNA-binding region" description="H-T-H motif" evidence="4">
    <location>
        <begin position="32"/>
        <end position="51"/>
    </location>
</feature>
<evidence type="ECO:0000313" key="7">
    <source>
        <dbReference type="Proteomes" id="UP000092713"/>
    </source>
</evidence>
<dbReference type="InterPro" id="IPR041479">
    <property type="entry name" value="TetR_CgmR_C"/>
</dbReference>
<dbReference type="STRING" id="1747903.ASR47_1005264"/>
<dbReference type="GO" id="GO:0003700">
    <property type="term" value="F:DNA-binding transcription factor activity"/>
    <property type="evidence" value="ECO:0007669"/>
    <property type="project" value="TreeGrafter"/>
</dbReference>
<dbReference type="PRINTS" id="PR00455">
    <property type="entry name" value="HTHTETR"/>
</dbReference>
<proteinExistence type="predicted"/>
<dbReference type="EMBL" id="LOCQ01000058">
    <property type="protein sequence ID" value="OBV38310.1"/>
    <property type="molecule type" value="Genomic_DNA"/>
</dbReference>
<dbReference type="AlphaFoldDB" id="A0A1A7C0Q0"/>
<dbReference type="PANTHER" id="PTHR30055">
    <property type="entry name" value="HTH-TYPE TRANSCRIPTIONAL REGULATOR RUTR"/>
    <property type="match status" value="1"/>
</dbReference>
<organism evidence="6 7">
    <name type="scientific">Janthinobacterium psychrotolerans</name>
    <dbReference type="NCBI Taxonomy" id="1747903"/>
    <lineage>
        <taxon>Bacteria</taxon>
        <taxon>Pseudomonadati</taxon>
        <taxon>Pseudomonadota</taxon>
        <taxon>Betaproteobacteria</taxon>
        <taxon>Burkholderiales</taxon>
        <taxon>Oxalobacteraceae</taxon>
        <taxon>Janthinobacterium</taxon>
    </lineage>
</organism>
<evidence type="ECO:0000313" key="6">
    <source>
        <dbReference type="EMBL" id="OBV38310.1"/>
    </source>
</evidence>
<feature type="domain" description="HTH tetR-type" evidence="5">
    <location>
        <begin position="9"/>
        <end position="69"/>
    </location>
</feature>
<accession>A0A1A7C0Q0</accession>
<evidence type="ECO:0000256" key="1">
    <source>
        <dbReference type="ARBA" id="ARBA00023015"/>
    </source>
</evidence>
<keyword evidence="3" id="KW-0804">Transcription</keyword>
<name>A0A1A7C0Q0_9BURK</name>
<dbReference type="Proteomes" id="UP000092713">
    <property type="component" value="Unassembled WGS sequence"/>
</dbReference>
<keyword evidence="7" id="KW-1185">Reference proteome</keyword>
<dbReference type="Pfam" id="PF00440">
    <property type="entry name" value="TetR_N"/>
    <property type="match status" value="1"/>
</dbReference>
<dbReference type="PROSITE" id="PS50977">
    <property type="entry name" value="HTH_TETR_2"/>
    <property type="match status" value="1"/>
</dbReference>
<dbReference type="SUPFAM" id="SSF46689">
    <property type="entry name" value="Homeodomain-like"/>
    <property type="match status" value="1"/>
</dbReference>
<dbReference type="InterPro" id="IPR009057">
    <property type="entry name" value="Homeodomain-like_sf"/>
</dbReference>
<sequence length="190" mass="20727">MITAHGARASNRDALLDALEFIISEGSVHDVTLDGVAARAGLTKGGLIYHFKSKEVLLHALVERMRLRLHAYCVDPTLDARMALKKFLIARIHYAFAMGPQEKKIMANLLAAASTYPSLMEPVRTMYDSGLDGLARVADTAGLALCVWTALDGFVLLEMLGVRHFSALEKEQMQATLLLLVEQQFAAAAS</sequence>
<dbReference type="InterPro" id="IPR050109">
    <property type="entry name" value="HTH-type_TetR-like_transc_reg"/>
</dbReference>
<evidence type="ECO:0000256" key="2">
    <source>
        <dbReference type="ARBA" id="ARBA00023125"/>
    </source>
</evidence>
<dbReference type="OrthoDB" id="9809772at2"/>
<evidence type="ECO:0000259" key="5">
    <source>
        <dbReference type="PROSITE" id="PS50977"/>
    </source>
</evidence>
<evidence type="ECO:0000256" key="3">
    <source>
        <dbReference type="ARBA" id="ARBA00023163"/>
    </source>
</evidence>
<reference evidence="6 7" key="1">
    <citation type="submission" date="2016-04" db="EMBL/GenBank/DDBJ databases">
        <title>Draft genome sequence of Janthinobacterium psychrotolerans sp. nov., isolated from freshwater sediments in Denmark.</title>
        <authorList>
            <person name="Gong X."/>
            <person name="Skrivergaard S."/>
            <person name="Korsgaard B.S."/>
            <person name="Schreiber L."/>
            <person name="Marshall I.P."/>
            <person name="Finster K."/>
            <person name="Schramm A."/>
        </authorList>
    </citation>
    <scope>NUCLEOTIDE SEQUENCE [LARGE SCALE GENOMIC DNA]</scope>
    <source>
        <strain evidence="6 7">S3-2</strain>
    </source>
</reference>
<keyword evidence="1" id="KW-0805">Transcription regulation</keyword>
<dbReference type="GO" id="GO:0000976">
    <property type="term" value="F:transcription cis-regulatory region binding"/>
    <property type="evidence" value="ECO:0007669"/>
    <property type="project" value="TreeGrafter"/>
</dbReference>
<dbReference type="PANTHER" id="PTHR30055:SF234">
    <property type="entry name" value="HTH-TYPE TRANSCRIPTIONAL REGULATOR BETI"/>
    <property type="match status" value="1"/>
</dbReference>
<comment type="caution">
    <text evidence="6">The sequence shown here is derived from an EMBL/GenBank/DDBJ whole genome shotgun (WGS) entry which is preliminary data.</text>
</comment>
<protein>
    <submittedName>
        <fullName evidence="6">DNA-binding transcriptional regulator, AcrR family</fullName>
    </submittedName>
</protein>
<dbReference type="Pfam" id="PF17937">
    <property type="entry name" value="TetR_C_28"/>
    <property type="match status" value="1"/>
</dbReference>
<dbReference type="RefSeq" id="WP_065309166.1">
    <property type="nucleotide sequence ID" value="NZ_LOCQ01000058.1"/>
</dbReference>
<dbReference type="Gene3D" id="1.10.357.10">
    <property type="entry name" value="Tetracycline Repressor, domain 2"/>
    <property type="match status" value="1"/>
</dbReference>
<dbReference type="InterPro" id="IPR001647">
    <property type="entry name" value="HTH_TetR"/>
</dbReference>
<evidence type="ECO:0000256" key="4">
    <source>
        <dbReference type="PROSITE-ProRule" id="PRU00335"/>
    </source>
</evidence>
<keyword evidence="2 4" id="KW-0238">DNA-binding</keyword>
<gene>
    <name evidence="6" type="ORF">ASR47_1005264</name>
</gene>